<feature type="compositionally biased region" description="Acidic residues" evidence="6">
    <location>
        <begin position="473"/>
        <end position="489"/>
    </location>
</feature>
<dbReference type="OrthoDB" id="5588846at2759"/>
<comment type="subcellular location">
    <subcellularLocation>
        <location evidence="1">Membrane</location>
        <topology evidence="1">Multi-pass membrane protein</topology>
    </subcellularLocation>
</comment>
<evidence type="ECO:0000259" key="8">
    <source>
        <dbReference type="PROSITE" id="PS51382"/>
    </source>
</evidence>
<dbReference type="PANTHER" id="PTHR23510:SF65">
    <property type="entry name" value="SPX DOMAIN-CONTAINING MEMBRANE PROTEIN OS09G0521800"/>
    <property type="match status" value="1"/>
</dbReference>
<feature type="transmembrane region" description="Helical" evidence="7">
    <location>
        <begin position="338"/>
        <end position="356"/>
    </location>
</feature>
<dbReference type="Gene3D" id="1.20.1250.20">
    <property type="entry name" value="MFS general substrate transporter like domains"/>
    <property type="match status" value="1"/>
</dbReference>
<feature type="transmembrane region" description="Helical" evidence="7">
    <location>
        <begin position="545"/>
        <end position="565"/>
    </location>
</feature>
<dbReference type="GO" id="GO:0022857">
    <property type="term" value="F:transmembrane transporter activity"/>
    <property type="evidence" value="ECO:0007669"/>
    <property type="project" value="InterPro"/>
</dbReference>
<comment type="similarity">
    <text evidence="2">Belongs to the major facilitator superfamily.</text>
</comment>
<dbReference type="OMA" id="AYDVNSI"/>
<feature type="transmembrane region" description="Helical" evidence="7">
    <location>
        <begin position="577"/>
        <end position="597"/>
    </location>
</feature>
<feature type="transmembrane region" description="Helical" evidence="7">
    <location>
        <begin position="514"/>
        <end position="539"/>
    </location>
</feature>
<keyword evidence="3 7" id="KW-0812">Transmembrane</keyword>
<dbReference type="InParanoid" id="A0A200QPL9"/>
<feature type="transmembrane region" description="Helical" evidence="7">
    <location>
        <begin position="603"/>
        <end position="626"/>
    </location>
</feature>
<dbReference type="Pfam" id="PF03105">
    <property type="entry name" value="SPX"/>
    <property type="match status" value="1"/>
</dbReference>
<proteinExistence type="inferred from homology"/>
<dbReference type="InterPro" id="IPR004331">
    <property type="entry name" value="SPX_dom"/>
</dbReference>
<feature type="transmembrane region" description="Helical" evidence="7">
    <location>
        <begin position="250"/>
        <end position="268"/>
    </location>
</feature>
<feature type="transmembrane region" description="Helical" evidence="7">
    <location>
        <begin position="671"/>
        <end position="694"/>
    </location>
</feature>
<dbReference type="Pfam" id="PF07690">
    <property type="entry name" value="MFS_1"/>
    <property type="match status" value="1"/>
</dbReference>
<dbReference type="PROSITE" id="PS51382">
    <property type="entry name" value="SPX"/>
    <property type="match status" value="1"/>
</dbReference>
<protein>
    <submittedName>
        <fullName evidence="9">SPX</fullName>
    </submittedName>
</protein>
<feature type="transmembrane region" description="Helical" evidence="7">
    <location>
        <begin position="315"/>
        <end position="332"/>
    </location>
</feature>
<dbReference type="AlphaFoldDB" id="A0A200QPL9"/>
<keyword evidence="5 7" id="KW-0472">Membrane</keyword>
<dbReference type="InterPro" id="IPR045264">
    <property type="entry name" value="SPXM_SPX_plant"/>
</dbReference>
<dbReference type="Proteomes" id="UP000195402">
    <property type="component" value="Unassembled WGS sequence"/>
</dbReference>
<dbReference type="GO" id="GO:1905011">
    <property type="term" value="P:transmembrane phosphate ion transport from cytosol to vacuole"/>
    <property type="evidence" value="ECO:0007669"/>
    <property type="project" value="TreeGrafter"/>
</dbReference>
<dbReference type="InterPro" id="IPR036259">
    <property type="entry name" value="MFS_trans_sf"/>
</dbReference>
<accession>A0A200QPL9</accession>
<feature type="domain" description="SPX" evidence="8">
    <location>
        <begin position="2"/>
        <end position="145"/>
    </location>
</feature>
<dbReference type="EMBL" id="MVGT01001384">
    <property type="protein sequence ID" value="OVA12372.1"/>
    <property type="molecule type" value="Genomic_DNA"/>
</dbReference>
<dbReference type="CDD" id="cd14479">
    <property type="entry name" value="SPX-MFS_plant"/>
    <property type="match status" value="1"/>
</dbReference>
<dbReference type="InterPro" id="IPR011701">
    <property type="entry name" value="MFS"/>
</dbReference>
<evidence type="ECO:0000313" key="9">
    <source>
        <dbReference type="EMBL" id="OVA12372.1"/>
    </source>
</evidence>
<dbReference type="FunCoup" id="A0A200QPL9">
    <property type="interactions" value="4"/>
</dbReference>
<evidence type="ECO:0000256" key="4">
    <source>
        <dbReference type="ARBA" id="ARBA00022989"/>
    </source>
</evidence>
<keyword evidence="4 7" id="KW-1133">Transmembrane helix</keyword>
<evidence type="ECO:0000256" key="3">
    <source>
        <dbReference type="ARBA" id="ARBA00022692"/>
    </source>
</evidence>
<evidence type="ECO:0000256" key="1">
    <source>
        <dbReference type="ARBA" id="ARBA00004141"/>
    </source>
</evidence>
<feature type="transmembrane region" description="Helical" evidence="7">
    <location>
        <begin position="280"/>
        <end position="303"/>
    </location>
</feature>
<gene>
    <name evidence="9" type="ORF">BVC80_1795g13</name>
</gene>
<evidence type="ECO:0000256" key="6">
    <source>
        <dbReference type="SAM" id="MobiDB-lite"/>
    </source>
</evidence>
<name>A0A200QPL9_MACCD</name>
<reference evidence="9 10" key="1">
    <citation type="journal article" date="2017" name="Mol. Plant">
        <title>The Genome of Medicinal Plant Macleaya cordata Provides New Insights into Benzylisoquinoline Alkaloids Metabolism.</title>
        <authorList>
            <person name="Liu X."/>
            <person name="Liu Y."/>
            <person name="Huang P."/>
            <person name="Ma Y."/>
            <person name="Qing Z."/>
            <person name="Tang Q."/>
            <person name="Cao H."/>
            <person name="Cheng P."/>
            <person name="Zheng Y."/>
            <person name="Yuan Z."/>
            <person name="Zhou Y."/>
            <person name="Liu J."/>
            <person name="Tang Z."/>
            <person name="Zhuo Y."/>
            <person name="Zhang Y."/>
            <person name="Yu L."/>
            <person name="Huang J."/>
            <person name="Yang P."/>
            <person name="Peng Q."/>
            <person name="Zhang J."/>
            <person name="Jiang W."/>
            <person name="Zhang Z."/>
            <person name="Lin K."/>
            <person name="Ro D.K."/>
            <person name="Chen X."/>
            <person name="Xiong X."/>
            <person name="Shang Y."/>
            <person name="Huang S."/>
            <person name="Zeng J."/>
        </authorList>
    </citation>
    <scope>NUCLEOTIDE SEQUENCE [LARGE SCALE GENOMIC DNA]</scope>
    <source>
        <strain evidence="10">cv. BLH2017</strain>
        <tissue evidence="9">Root</tissue>
    </source>
</reference>
<evidence type="ECO:0000256" key="2">
    <source>
        <dbReference type="ARBA" id="ARBA00008335"/>
    </source>
</evidence>
<feature type="region of interest" description="Disordered" evidence="6">
    <location>
        <begin position="468"/>
        <end position="494"/>
    </location>
</feature>
<dbReference type="PANTHER" id="PTHR23510">
    <property type="entry name" value="INNER MEMBRANE TRANSPORT PROTEIN YAJR"/>
    <property type="match status" value="1"/>
</dbReference>
<dbReference type="InterPro" id="IPR051068">
    <property type="entry name" value="MFS_Domain-Containing_Protein"/>
</dbReference>
<dbReference type="GO" id="GO:0009705">
    <property type="term" value="C:plant-type vacuole membrane"/>
    <property type="evidence" value="ECO:0007669"/>
    <property type="project" value="TreeGrafter"/>
</dbReference>
<evidence type="ECO:0000256" key="5">
    <source>
        <dbReference type="ARBA" id="ARBA00023136"/>
    </source>
</evidence>
<dbReference type="SUPFAM" id="SSF103473">
    <property type="entry name" value="MFS general substrate transporter"/>
    <property type="match status" value="1"/>
</dbReference>
<dbReference type="STRING" id="56857.A0A200QPL9"/>
<feature type="transmembrane region" description="Helical" evidence="7">
    <location>
        <begin position="411"/>
        <end position="429"/>
    </location>
</feature>
<evidence type="ECO:0000256" key="7">
    <source>
        <dbReference type="SAM" id="Phobius"/>
    </source>
</evidence>
<sequence length="698" mass="77746">MVAFGKKLKERQIQEWQGYYINYKLMKKKVKQFTQQLVVGAQDRRHVLKEFSRMLDNQIEKIVLFLLEQQGLLASRLAKLGERHAELLQQPDISQMAELREAYRDVGRDLLKLLFFVEMNAIGLRKILKKFDKRFGYRFTDYYVTSRANHPYSQLQQVFKHVGFGAVVGAISRNLADLQDRQGSYLSIYDQPSISFQDPVIDSIKAAVDRLTHSTNFLHYLGQHALIMQDELPTPIEDQVDDQRYHFMSLLLNLANTFLYMVNTYIIVPTADNYSLSLGAAATVCGIVIGAMAVAQVFSSVYFSAWSNKSYFRPLVFSSIVLFVGNILYALAYDLDSIAVLLIGRLLCGFGSARAVNRRYISDCVPHRIRMQASAGFVSASALGMACGPALAGLLQTNFKIFKLTFNEDTLPGWVMAMAWLIYSIWLWISFIEPARETEVNPVPQEADAGRIDDGALENGLAQPLLLSSKEKEEDEDGDQECDGSEEAAEESHAPATSIGAAYRLLTPSVKVQLLIYFMLKYAMEILLSESSVITTYYFSWSTSTVAVFLACLGLTVLPVNIIVGSYISNMFEDRQILLASEIMVCIGIVLSFHVVGSYSVPQYVTSALITFVSAEVLEGVNLSLLSRVMSSRLARGTYNGGLLSTEAGTLARVVADGTITLAGYLGEKRLLNITLGPSLLICVASIIATFFTYNTLY</sequence>
<comment type="caution">
    <text evidence="9">The sequence shown here is derived from an EMBL/GenBank/DDBJ whole genome shotgun (WGS) entry which is preliminary data.</text>
</comment>
<feature type="transmembrane region" description="Helical" evidence="7">
    <location>
        <begin position="377"/>
        <end position="399"/>
    </location>
</feature>
<organism evidence="9 10">
    <name type="scientific">Macleaya cordata</name>
    <name type="common">Five-seeded plume-poppy</name>
    <name type="synonym">Bocconia cordata</name>
    <dbReference type="NCBI Taxonomy" id="56857"/>
    <lineage>
        <taxon>Eukaryota</taxon>
        <taxon>Viridiplantae</taxon>
        <taxon>Streptophyta</taxon>
        <taxon>Embryophyta</taxon>
        <taxon>Tracheophyta</taxon>
        <taxon>Spermatophyta</taxon>
        <taxon>Magnoliopsida</taxon>
        <taxon>Ranunculales</taxon>
        <taxon>Papaveraceae</taxon>
        <taxon>Papaveroideae</taxon>
        <taxon>Macleaya</taxon>
    </lineage>
</organism>
<keyword evidence="10" id="KW-1185">Reference proteome</keyword>
<evidence type="ECO:0000313" key="10">
    <source>
        <dbReference type="Proteomes" id="UP000195402"/>
    </source>
</evidence>